<evidence type="ECO:0000313" key="2">
    <source>
        <dbReference type="Proteomes" id="UP000257109"/>
    </source>
</evidence>
<accession>A0A371F0Q3</accession>
<feature type="non-terminal residue" evidence="1">
    <location>
        <position position="1"/>
    </location>
</feature>
<protein>
    <submittedName>
        <fullName evidence="1">Uncharacterized protein</fullName>
    </submittedName>
</protein>
<name>A0A371F0Q3_MUCPR</name>
<dbReference type="EMBL" id="QJKJ01011199">
    <property type="protein sequence ID" value="RDX71794.1"/>
    <property type="molecule type" value="Genomic_DNA"/>
</dbReference>
<evidence type="ECO:0000313" key="1">
    <source>
        <dbReference type="EMBL" id="RDX71794.1"/>
    </source>
</evidence>
<dbReference type="Proteomes" id="UP000257109">
    <property type="component" value="Unassembled WGS sequence"/>
</dbReference>
<dbReference type="AlphaFoldDB" id="A0A371F0Q3"/>
<keyword evidence="2" id="KW-1185">Reference proteome</keyword>
<comment type="caution">
    <text evidence="1">The sequence shown here is derived from an EMBL/GenBank/DDBJ whole genome shotgun (WGS) entry which is preliminary data.</text>
</comment>
<dbReference type="AntiFam" id="ANF00012">
    <property type="entry name" value="tRNA translation"/>
</dbReference>
<reference evidence="1" key="1">
    <citation type="submission" date="2018-05" db="EMBL/GenBank/DDBJ databases">
        <title>Draft genome of Mucuna pruriens seed.</title>
        <authorList>
            <person name="Nnadi N.E."/>
            <person name="Vos R."/>
            <person name="Hasami M.H."/>
            <person name="Devisetty U.K."/>
            <person name="Aguiy J.C."/>
        </authorList>
    </citation>
    <scope>NUCLEOTIDE SEQUENCE [LARGE SCALE GENOMIC DNA]</scope>
    <source>
        <strain evidence="1">JCA_2017</strain>
    </source>
</reference>
<dbReference type="OrthoDB" id="1692658at2759"/>
<organism evidence="1 2">
    <name type="scientific">Mucuna pruriens</name>
    <name type="common">Velvet bean</name>
    <name type="synonym">Dolichos pruriens</name>
    <dbReference type="NCBI Taxonomy" id="157652"/>
    <lineage>
        <taxon>Eukaryota</taxon>
        <taxon>Viridiplantae</taxon>
        <taxon>Streptophyta</taxon>
        <taxon>Embryophyta</taxon>
        <taxon>Tracheophyta</taxon>
        <taxon>Spermatophyta</taxon>
        <taxon>Magnoliopsida</taxon>
        <taxon>eudicotyledons</taxon>
        <taxon>Gunneridae</taxon>
        <taxon>Pentapetalae</taxon>
        <taxon>rosids</taxon>
        <taxon>fabids</taxon>
        <taxon>Fabales</taxon>
        <taxon>Fabaceae</taxon>
        <taxon>Papilionoideae</taxon>
        <taxon>50 kb inversion clade</taxon>
        <taxon>NPAAA clade</taxon>
        <taxon>indigoferoid/millettioid clade</taxon>
        <taxon>Phaseoleae</taxon>
        <taxon>Mucuna</taxon>
    </lineage>
</organism>
<sequence length="75" mass="8531">MESKVKIIQFDDAKSTGPQQVEIAVSVDRTRDLQIFSLTLSQLSYPRKDMHQPGIEPGSVPWQGTILPLDHWCYC</sequence>
<gene>
    <name evidence="1" type="ORF">CR513_48806</name>
</gene>
<proteinExistence type="predicted"/>